<feature type="domain" description="CR-type" evidence="9">
    <location>
        <begin position="144"/>
        <end position="227"/>
    </location>
</feature>
<dbReference type="AlphaFoldDB" id="A0A367KNM6"/>
<dbReference type="GO" id="GO:0051082">
    <property type="term" value="F:unfolded protein binding"/>
    <property type="evidence" value="ECO:0007669"/>
    <property type="project" value="InterPro"/>
</dbReference>
<evidence type="ECO:0000256" key="1">
    <source>
        <dbReference type="ARBA" id="ARBA00022723"/>
    </source>
</evidence>
<sequence length="378" mass="42494">MRSFSWLFLAIVLFATFVCAKDYYEILDVPRDAAKAQIKRHYKKLSRVYHPDKNPGDDSAQQKFMEIANAYEVLMDDEKRGIYDRYGEDGLKQNAGGGGNPFHDPFDIFSHFFGGGNRQRQQQENRGPDVVVPLEVTLEDLFNGANIEVDVAKQVLCDHCHGTGARRPEDIDTCETCGGHGMIIKRVQMGPGMVQQFQQHCNACGGKGKTIKHVCPACAGKKVRRGNENYTIRIEKGMEDGQSITLEEESDEYPETIPGSIVFVINAAPHAVFEKRGNNLYTTQHITLIEALTGFNKVITHLDQSTVELVREGITQYGYVQTIKGQGMPLEEDQQRHGDLFVEYQVIFPTEIDQETIDHLIKGTKYPSGTPNLVHQEL</sequence>
<dbReference type="Pfam" id="PF00684">
    <property type="entry name" value="DnaJ_CXXCXGXG"/>
    <property type="match status" value="1"/>
</dbReference>
<evidence type="ECO:0000256" key="5">
    <source>
        <dbReference type="ARBA" id="ARBA00023186"/>
    </source>
</evidence>
<evidence type="ECO:0000256" key="3">
    <source>
        <dbReference type="ARBA" id="ARBA00022771"/>
    </source>
</evidence>
<dbReference type="Gene3D" id="1.10.287.110">
    <property type="entry name" value="DnaJ domain"/>
    <property type="match status" value="1"/>
</dbReference>
<dbReference type="GO" id="GO:0009408">
    <property type="term" value="P:response to heat"/>
    <property type="evidence" value="ECO:0007669"/>
    <property type="project" value="InterPro"/>
</dbReference>
<feature type="zinc finger region" description="CR-type" evidence="6">
    <location>
        <begin position="144"/>
        <end position="227"/>
    </location>
</feature>
<dbReference type="Proteomes" id="UP000253551">
    <property type="component" value="Unassembled WGS sequence"/>
</dbReference>
<evidence type="ECO:0000259" key="9">
    <source>
        <dbReference type="PROSITE" id="PS51188"/>
    </source>
</evidence>
<dbReference type="InterPro" id="IPR001623">
    <property type="entry name" value="DnaJ_domain"/>
</dbReference>
<evidence type="ECO:0000256" key="2">
    <source>
        <dbReference type="ARBA" id="ARBA00022737"/>
    </source>
</evidence>
<keyword evidence="11" id="KW-1185">Reference proteome</keyword>
<dbReference type="InterPro" id="IPR036410">
    <property type="entry name" value="HSP_DnaJ_Cys-rich_dom_sf"/>
</dbReference>
<keyword evidence="3 6" id="KW-0863">Zinc-finger</keyword>
<dbReference type="InterPro" id="IPR008971">
    <property type="entry name" value="HSP40/DnaJ_pept-bd"/>
</dbReference>
<evidence type="ECO:0000256" key="7">
    <source>
        <dbReference type="SAM" id="SignalP"/>
    </source>
</evidence>
<dbReference type="PROSITE" id="PS51188">
    <property type="entry name" value="ZF_CR"/>
    <property type="match status" value="1"/>
</dbReference>
<protein>
    <submittedName>
        <fullName evidence="10">DnaJ-protein scj1</fullName>
    </submittedName>
</protein>
<evidence type="ECO:0000256" key="6">
    <source>
        <dbReference type="PROSITE-ProRule" id="PRU00546"/>
    </source>
</evidence>
<dbReference type="InterPro" id="IPR018253">
    <property type="entry name" value="DnaJ_domain_CS"/>
</dbReference>
<dbReference type="SMART" id="SM00271">
    <property type="entry name" value="DnaJ"/>
    <property type="match status" value="1"/>
</dbReference>
<name>A0A367KNM6_RHIST</name>
<dbReference type="InterPro" id="IPR012724">
    <property type="entry name" value="DnaJ"/>
</dbReference>
<dbReference type="GO" id="GO:0008270">
    <property type="term" value="F:zinc ion binding"/>
    <property type="evidence" value="ECO:0007669"/>
    <property type="project" value="UniProtKB-KW"/>
</dbReference>
<keyword evidence="4 6" id="KW-0862">Zinc</keyword>
<feature type="signal peptide" evidence="7">
    <location>
        <begin position="1"/>
        <end position="20"/>
    </location>
</feature>
<dbReference type="GO" id="GO:0006457">
    <property type="term" value="P:protein folding"/>
    <property type="evidence" value="ECO:0007669"/>
    <property type="project" value="InterPro"/>
</dbReference>
<dbReference type="PRINTS" id="PR00625">
    <property type="entry name" value="JDOMAIN"/>
</dbReference>
<dbReference type="InterPro" id="IPR001305">
    <property type="entry name" value="HSP_DnaJ_Cys-rich_dom"/>
</dbReference>
<keyword evidence="1 6" id="KW-0479">Metal-binding</keyword>
<evidence type="ECO:0000313" key="11">
    <source>
        <dbReference type="Proteomes" id="UP000253551"/>
    </source>
</evidence>
<dbReference type="SUPFAM" id="SSF57938">
    <property type="entry name" value="DnaJ/Hsp40 cysteine-rich domain"/>
    <property type="match status" value="1"/>
</dbReference>
<keyword evidence="7" id="KW-0732">Signal</keyword>
<dbReference type="FunFam" id="2.10.230.10:FF:000002">
    <property type="entry name" value="Molecular chaperone DnaJ"/>
    <property type="match status" value="1"/>
</dbReference>
<dbReference type="InterPro" id="IPR036869">
    <property type="entry name" value="J_dom_sf"/>
</dbReference>
<reference evidence="10 11" key="1">
    <citation type="journal article" date="2018" name="G3 (Bethesda)">
        <title>Phylogenetic and Phylogenomic Definition of Rhizopus Species.</title>
        <authorList>
            <person name="Gryganskyi A.P."/>
            <person name="Golan J."/>
            <person name="Dolatabadi S."/>
            <person name="Mondo S."/>
            <person name="Robb S."/>
            <person name="Idnurm A."/>
            <person name="Muszewska A."/>
            <person name="Steczkiewicz K."/>
            <person name="Masonjones S."/>
            <person name="Liao H.L."/>
            <person name="Gajdeczka M.T."/>
            <person name="Anike F."/>
            <person name="Vuek A."/>
            <person name="Anishchenko I.M."/>
            <person name="Voigt K."/>
            <person name="de Hoog G.S."/>
            <person name="Smith M.E."/>
            <person name="Heitman J."/>
            <person name="Vilgalys R."/>
            <person name="Stajich J.E."/>
        </authorList>
    </citation>
    <scope>NUCLEOTIDE SEQUENCE [LARGE SCALE GENOMIC DNA]</scope>
    <source>
        <strain evidence="10 11">LSU 92-RS-03</strain>
    </source>
</reference>
<keyword evidence="2" id="KW-0677">Repeat</keyword>
<evidence type="ECO:0000313" key="10">
    <source>
        <dbReference type="EMBL" id="RCI03779.1"/>
    </source>
</evidence>
<dbReference type="InterPro" id="IPR002939">
    <property type="entry name" value="DnaJ_C"/>
</dbReference>
<dbReference type="PROSITE" id="PS00636">
    <property type="entry name" value="DNAJ_1"/>
    <property type="match status" value="1"/>
</dbReference>
<keyword evidence="5" id="KW-0143">Chaperone</keyword>
<dbReference type="CDD" id="cd10747">
    <property type="entry name" value="DnaJ_C"/>
    <property type="match status" value="1"/>
</dbReference>
<dbReference type="OrthoDB" id="550424at2759"/>
<accession>A0A367KNM6</accession>
<dbReference type="InterPro" id="IPR044713">
    <property type="entry name" value="DNJA1/2-like"/>
</dbReference>
<dbReference type="Gene3D" id="2.10.230.10">
    <property type="entry name" value="Heat shock protein DnaJ, cysteine-rich domain"/>
    <property type="match status" value="1"/>
</dbReference>
<dbReference type="GO" id="GO:0005524">
    <property type="term" value="F:ATP binding"/>
    <property type="evidence" value="ECO:0007669"/>
    <property type="project" value="InterPro"/>
</dbReference>
<evidence type="ECO:0000259" key="8">
    <source>
        <dbReference type="PROSITE" id="PS50076"/>
    </source>
</evidence>
<dbReference type="SUPFAM" id="SSF49493">
    <property type="entry name" value="HSP40/DnaJ peptide-binding domain"/>
    <property type="match status" value="2"/>
</dbReference>
<gene>
    <name evidence="10" type="primary">SCJ1_2</name>
    <name evidence="10" type="ORF">CU098_010031</name>
</gene>
<dbReference type="FunFam" id="2.60.260.20:FF:000013">
    <property type="entry name" value="DnaJ subfamily B member 11"/>
    <property type="match status" value="1"/>
</dbReference>
<dbReference type="CDD" id="cd06257">
    <property type="entry name" value="DnaJ"/>
    <property type="match status" value="1"/>
</dbReference>
<comment type="caution">
    <text evidence="10">The sequence shown here is derived from an EMBL/GenBank/DDBJ whole genome shotgun (WGS) entry which is preliminary data.</text>
</comment>
<dbReference type="STRING" id="4846.A0A367KNM6"/>
<dbReference type="PROSITE" id="PS50076">
    <property type="entry name" value="DNAJ_2"/>
    <property type="match status" value="1"/>
</dbReference>
<evidence type="ECO:0000256" key="4">
    <source>
        <dbReference type="ARBA" id="ARBA00022833"/>
    </source>
</evidence>
<proteinExistence type="inferred from homology"/>
<dbReference type="Gene3D" id="2.60.260.20">
    <property type="entry name" value="Urease metallochaperone UreE, N-terminal domain"/>
    <property type="match status" value="2"/>
</dbReference>
<dbReference type="GO" id="GO:0030544">
    <property type="term" value="F:Hsp70 protein binding"/>
    <property type="evidence" value="ECO:0007669"/>
    <property type="project" value="InterPro"/>
</dbReference>
<dbReference type="EMBL" id="PJQM01000898">
    <property type="protein sequence ID" value="RCI03779.1"/>
    <property type="molecule type" value="Genomic_DNA"/>
</dbReference>
<dbReference type="Pfam" id="PF00226">
    <property type="entry name" value="DnaJ"/>
    <property type="match status" value="1"/>
</dbReference>
<dbReference type="PANTHER" id="PTHR43888">
    <property type="entry name" value="DNAJ-LIKE-2, ISOFORM A-RELATED"/>
    <property type="match status" value="1"/>
</dbReference>
<dbReference type="Pfam" id="PF01556">
    <property type="entry name" value="DnaJ_C"/>
    <property type="match status" value="1"/>
</dbReference>
<organism evidence="10 11">
    <name type="scientific">Rhizopus stolonifer</name>
    <name type="common">Rhizopus nigricans</name>
    <dbReference type="NCBI Taxonomy" id="4846"/>
    <lineage>
        <taxon>Eukaryota</taxon>
        <taxon>Fungi</taxon>
        <taxon>Fungi incertae sedis</taxon>
        <taxon>Mucoromycota</taxon>
        <taxon>Mucoromycotina</taxon>
        <taxon>Mucoromycetes</taxon>
        <taxon>Mucorales</taxon>
        <taxon>Mucorineae</taxon>
        <taxon>Rhizopodaceae</taxon>
        <taxon>Rhizopus</taxon>
    </lineage>
</organism>
<dbReference type="CDD" id="cd10719">
    <property type="entry name" value="DnaJ_zf"/>
    <property type="match status" value="1"/>
</dbReference>
<feature type="chain" id="PRO_5016613443" evidence="7">
    <location>
        <begin position="21"/>
        <end position="378"/>
    </location>
</feature>
<dbReference type="HAMAP" id="MF_01152">
    <property type="entry name" value="DnaJ"/>
    <property type="match status" value="1"/>
</dbReference>
<feature type="domain" description="J" evidence="8">
    <location>
        <begin position="22"/>
        <end position="87"/>
    </location>
</feature>
<dbReference type="SUPFAM" id="SSF46565">
    <property type="entry name" value="Chaperone J-domain"/>
    <property type="match status" value="1"/>
</dbReference>